<protein>
    <submittedName>
        <fullName evidence="3">Flagellar export chaperone FlgN</fullName>
    </submittedName>
</protein>
<dbReference type="RefSeq" id="WP_250856888.1">
    <property type="nucleotide sequence ID" value="NZ_JAGSOJ010000001.1"/>
</dbReference>
<evidence type="ECO:0000256" key="1">
    <source>
        <dbReference type="ARBA" id="ARBA00022795"/>
    </source>
</evidence>
<keyword evidence="2" id="KW-0175">Coiled coil</keyword>
<dbReference type="Pfam" id="PF05130">
    <property type="entry name" value="FlgN"/>
    <property type="match status" value="1"/>
</dbReference>
<dbReference type="Gene3D" id="1.20.58.300">
    <property type="entry name" value="FlgN-like"/>
    <property type="match status" value="1"/>
</dbReference>
<comment type="caution">
    <text evidence="3">The sequence shown here is derived from an EMBL/GenBank/DDBJ whole genome shotgun (WGS) entry which is preliminary data.</text>
</comment>
<accession>A0A9J6NV16</accession>
<keyword evidence="3" id="KW-0969">Cilium</keyword>
<dbReference type="GO" id="GO:0044780">
    <property type="term" value="P:bacterial-type flagellum assembly"/>
    <property type="evidence" value="ECO:0007669"/>
    <property type="project" value="InterPro"/>
</dbReference>
<gene>
    <name evidence="3" type="primary">flgN</name>
    <name evidence="3" type="ORF">KDK92_00060</name>
</gene>
<sequence length="137" mass="16027">MRDKIFEIMNMEHDALENLLNLLEEQHRYIASDSLLEMEECVKKIQSASKSIAEIEMERRSLLGEISMKSVVNEIGDSKLSELYKDIRRQLESLSMQKETNDLILKQKLSFTNQLLNAMKPNSRRTNVYNSYGKVKR</sequence>
<feature type="coiled-coil region" evidence="2">
    <location>
        <begin position="6"/>
        <end position="58"/>
    </location>
</feature>
<reference evidence="3" key="2">
    <citation type="submission" date="2021-04" db="EMBL/GenBank/DDBJ databases">
        <authorList>
            <person name="Dong X."/>
        </authorList>
    </citation>
    <scope>NUCLEOTIDE SEQUENCE</scope>
    <source>
        <strain evidence="3">ZWT</strain>
    </source>
</reference>
<organism evidence="3 4">
    <name type="scientific">Oceanirhabdus seepicola</name>
    <dbReference type="NCBI Taxonomy" id="2828781"/>
    <lineage>
        <taxon>Bacteria</taxon>
        <taxon>Bacillati</taxon>
        <taxon>Bacillota</taxon>
        <taxon>Clostridia</taxon>
        <taxon>Eubacteriales</taxon>
        <taxon>Clostridiaceae</taxon>
        <taxon>Oceanirhabdus</taxon>
    </lineage>
</organism>
<dbReference type="AlphaFoldDB" id="A0A9J6NV16"/>
<keyword evidence="3" id="KW-0966">Cell projection</keyword>
<proteinExistence type="predicted"/>
<dbReference type="InterPro" id="IPR007809">
    <property type="entry name" value="FlgN-like"/>
</dbReference>
<name>A0A9J6NV16_9CLOT</name>
<reference evidence="3" key="1">
    <citation type="journal article" date="2021" name="mSystems">
        <title>Bacteria and Archaea Synergistically Convert Glycine Betaine to Biogenic Methane in the Formosa Cold Seep of the South China Sea.</title>
        <authorList>
            <person name="Li L."/>
            <person name="Zhang W."/>
            <person name="Zhang S."/>
            <person name="Song L."/>
            <person name="Sun Q."/>
            <person name="Zhang H."/>
            <person name="Xiang H."/>
            <person name="Dong X."/>
        </authorList>
    </citation>
    <scope>NUCLEOTIDE SEQUENCE</scope>
    <source>
        <strain evidence="3">ZWT</strain>
    </source>
</reference>
<dbReference type="Proteomes" id="UP001056429">
    <property type="component" value="Unassembled WGS sequence"/>
</dbReference>
<evidence type="ECO:0000256" key="2">
    <source>
        <dbReference type="SAM" id="Coils"/>
    </source>
</evidence>
<keyword evidence="3" id="KW-0282">Flagellum</keyword>
<evidence type="ECO:0000313" key="4">
    <source>
        <dbReference type="Proteomes" id="UP001056429"/>
    </source>
</evidence>
<dbReference type="EMBL" id="JAGSOJ010000001">
    <property type="protein sequence ID" value="MCM1988115.1"/>
    <property type="molecule type" value="Genomic_DNA"/>
</dbReference>
<dbReference type="InterPro" id="IPR036679">
    <property type="entry name" value="FlgN-like_sf"/>
</dbReference>
<keyword evidence="1" id="KW-1005">Bacterial flagellum biogenesis</keyword>
<dbReference type="SUPFAM" id="SSF140566">
    <property type="entry name" value="FlgN-like"/>
    <property type="match status" value="1"/>
</dbReference>
<keyword evidence="4" id="KW-1185">Reference proteome</keyword>
<evidence type="ECO:0000313" key="3">
    <source>
        <dbReference type="EMBL" id="MCM1988115.1"/>
    </source>
</evidence>